<name>A0A9E7C044_9ACTN</name>
<dbReference type="Pfam" id="PF10604">
    <property type="entry name" value="Polyketide_cyc2"/>
    <property type="match status" value="1"/>
</dbReference>
<evidence type="ECO:0000313" key="1">
    <source>
        <dbReference type="EMBL" id="UGS35234.1"/>
    </source>
</evidence>
<sequence>MIRIAFTIEVDRPPAAVFAYLTDPAKLPEWMAIKRSATPDPPGPLRTGSRIVEVNAGPFGRDMTSTIAVERLEPAHAFDLRPLDGPIRVAARHRLAPTPAGGTRLDYVAEGPIHGPLRLAEPLLRRILERSFRRDYGELKRRVEAGPTSTPAR</sequence>
<dbReference type="EMBL" id="CP087164">
    <property type="protein sequence ID" value="UGS35234.1"/>
    <property type="molecule type" value="Genomic_DNA"/>
</dbReference>
<evidence type="ECO:0000313" key="2">
    <source>
        <dbReference type="Proteomes" id="UP001162834"/>
    </source>
</evidence>
<gene>
    <name evidence="1" type="ORF">DSM104329_01619</name>
</gene>
<protein>
    <recommendedName>
        <fullName evidence="3">SRPBCC family protein</fullName>
    </recommendedName>
</protein>
<dbReference type="RefSeq" id="WP_259314907.1">
    <property type="nucleotide sequence ID" value="NZ_CP087164.1"/>
</dbReference>
<keyword evidence="2" id="KW-1185">Reference proteome</keyword>
<evidence type="ECO:0008006" key="3">
    <source>
        <dbReference type="Google" id="ProtNLM"/>
    </source>
</evidence>
<dbReference type="InterPro" id="IPR023393">
    <property type="entry name" value="START-like_dom_sf"/>
</dbReference>
<dbReference type="AlphaFoldDB" id="A0A9E7C044"/>
<dbReference type="KEGG" id="sbae:DSM104329_01619"/>
<proteinExistence type="predicted"/>
<dbReference type="Proteomes" id="UP001162834">
    <property type="component" value="Chromosome"/>
</dbReference>
<reference evidence="1" key="1">
    <citation type="journal article" date="2022" name="Int. J. Syst. Evol. Microbiol.">
        <title>Pseudomonas aegrilactucae sp. nov. and Pseudomonas morbosilactucae sp. nov., pathogens causing bacterial rot of lettuce in Japan.</title>
        <authorList>
            <person name="Sawada H."/>
            <person name="Fujikawa T."/>
            <person name="Satou M."/>
        </authorList>
    </citation>
    <scope>NUCLEOTIDE SEQUENCE</scope>
    <source>
        <strain evidence="1">0166_1</strain>
    </source>
</reference>
<dbReference type="Gene3D" id="3.30.530.20">
    <property type="match status" value="1"/>
</dbReference>
<dbReference type="InterPro" id="IPR019587">
    <property type="entry name" value="Polyketide_cyclase/dehydratase"/>
</dbReference>
<organism evidence="1 2">
    <name type="scientific">Capillimicrobium parvum</name>
    <dbReference type="NCBI Taxonomy" id="2884022"/>
    <lineage>
        <taxon>Bacteria</taxon>
        <taxon>Bacillati</taxon>
        <taxon>Actinomycetota</taxon>
        <taxon>Thermoleophilia</taxon>
        <taxon>Solirubrobacterales</taxon>
        <taxon>Capillimicrobiaceae</taxon>
        <taxon>Capillimicrobium</taxon>
    </lineage>
</organism>
<accession>A0A9E7C044</accession>
<dbReference type="SUPFAM" id="SSF55961">
    <property type="entry name" value="Bet v1-like"/>
    <property type="match status" value="1"/>
</dbReference>